<keyword evidence="2" id="KW-1185">Reference proteome</keyword>
<protein>
    <submittedName>
        <fullName evidence="1">Uncharacterized protein</fullName>
    </submittedName>
</protein>
<evidence type="ECO:0000313" key="1">
    <source>
        <dbReference type="EMBL" id="MFC3034436.1"/>
    </source>
</evidence>
<sequence>MQSTTSLQTAIMSVAHWQTNYLAAMQVLSANTETDYVPYVIDKSLVCSVLQRTLEGHIDFDELELWANIIEARPEFDCSQIDGVIYALANAEQMGELSNDKLTQLLTLLTPS</sequence>
<gene>
    <name evidence="1" type="ORF">ACFOEE_18165</name>
</gene>
<accession>A0ABV7CPW3</accession>
<comment type="caution">
    <text evidence="1">The sequence shown here is derived from an EMBL/GenBank/DDBJ whole genome shotgun (WGS) entry which is preliminary data.</text>
</comment>
<proteinExistence type="predicted"/>
<reference evidence="2" key="1">
    <citation type="journal article" date="2019" name="Int. J. Syst. Evol. Microbiol.">
        <title>The Global Catalogue of Microorganisms (GCM) 10K type strain sequencing project: providing services to taxonomists for standard genome sequencing and annotation.</title>
        <authorList>
            <consortium name="The Broad Institute Genomics Platform"/>
            <consortium name="The Broad Institute Genome Sequencing Center for Infectious Disease"/>
            <person name="Wu L."/>
            <person name="Ma J."/>
        </authorList>
    </citation>
    <scope>NUCLEOTIDE SEQUENCE [LARGE SCALE GENOMIC DNA]</scope>
    <source>
        <strain evidence="2">KCTC 42730</strain>
    </source>
</reference>
<dbReference type="Proteomes" id="UP001595453">
    <property type="component" value="Unassembled WGS sequence"/>
</dbReference>
<dbReference type="RefSeq" id="WP_377127713.1">
    <property type="nucleotide sequence ID" value="NZ_JBHRSD010000039.1"/>
</dbReference>
<organism evidence="1 2">
    <name type="scientific">Pseudoalteromonas fenneropenaei</name>
    <dbReference type="NCBI Taxonomy" id="1737459"/>
    <lineage>
        <taxon>Bacteria</taxon>
        <taxon>Pseudomonadati</taxon>
        <taxon>Pseudomonadota</taxon>
        <taxon>Gammaproteobacteria</taxon>
        <taxon>Alteromonadales</taxon>
        <taxon>Pseudoalteromonadaceae</taxon>
        <taxon>Pseudoalteromonas</taxon>
    </lineage>
</organism>
<evidence type="ECO:0000313" key="2">
    <source>
        <dbReference type="Proteomes" id="UP001595453"/>
    </source>
</evidence>
<dbReference type="EMBL" id="JBHRSD010000039">
    <property type="protein sequence ID" value="MFC3034436.1"/>
    <property type="molecule type" value="Genomic_DNA"/>
</dbReference>
<name>A0ABV7CPW3_9GAMM</name>